<protein>
    <submittedName>
        <fullName evidence="2">Uncharacterized protein</fullName>
    </submittedName>
</protein>
<evidence type="ECO:0000256" key="1">
    <source>
        <dbReference type="SAM" id="SignalP"/>
    </source>
</evidence>
<reference evidence="2" key="1">
    <citation type="journal article" date="2019" name="bioRxiv">
        <title>The Genome of the Zebra Mussel, Dreissena polymorpha: A Resource for Invasive Species Research.</title>
        <authorList>
            <person name="McCartney M.A."/>
            <person name="Auch B."/>
            <person name="Kono T."/>
            <person name="Mallez S."/>
            <person name="Zhang Y."/>
            <person name="Obille A."/>
            <person name="Becker A."/>
            <person name="Abrahante J.E."/>
            <person name="Garbe J."/>
            <person name="Badalamenti J.P."/>
            <person name="Herman A."/>
            <person name="Mangelson H."/>
            <person name="Liachko I."/>
            <person name="Sullivan S."/>
            <person name="Sone E.D."/>
            <person name="Koren S."/>
            <person name="Silverstein K.A.T."/>
            <person name="Beckman K.B."/>
            <person name="Gohl D.M."/>
        </authorList>
    </citation>
    <scope>NUCLEOTIDE SEQUENCE</scope>
    <source>
        <strain evidence="2">Duluth1</strain>
        <tissue evidence="2">Whole animal</tissue>
    </source>
</reference>
<dbReference type="Gene3D" id="2.10.80.10">
    <property type="entry name" value="Lipase, subunit A"/>
    <property type="match status" value="1"/>
</dbReference>
<dbReference type="AlphaFoldDB" id="A0A9D4HS07"/>
<evidence type="ECO:0000313" key="3">
    <source>
        <dbReference type="Proteomes" id="UP000828390"/>
    </source>
</evidence>
<proteinExistence type="predicted"/>
<comment type="caution">
    <text evidence="2">The sequence shown here is derived from an EMBL/GenBank/DDBJ whole genome shotgun (WGS) entry which is preliminary data.</text>
</comment>
<sequence length="104" mass="11115">MNLQIVSYIAIAWITLTCMQLATTDCDMTNSSSCPVGTCCVHDLLYSSTTCRHLGQDGASCTIRPTSLECACADGLVCLTNIHGGHFSSVYGKCVRKYDAPIEG</sequence>
<organism evidence="2 3">
    <name type="scientific">Dreissena polymorpha</name>
    <name type="common">Zebra mussel</name>
    <name type="synonym">Mytilus polymorpha</name>
    <dbReference type="NCBI Taxonomy" id="45954"/>
    <lineage>
        <taxon>Eukaryota</taxon>
        <taxon>Metazoa</taxon>
        <taxon>Spiralia</taxon>
        <taxon>Lophotrochozoa</taxon>
        <taxon>Mollusca</taxon>
        <taxon>Bivalvia</taxon>
        <taxon>Autobranchia</taxon>
        <taxon>Heteroconchia</taxon>
        <taxon>Euheterodonta</taxon>
        <taxon>Imparidentia</taxon>
        <taxon>Neoheterodontei</taxon>
        <taxon>Myida</taxon>
        <taxon>Dreissenoidea</taxon>
        <taxon>Dreissenidae</taxon>
        <taxon>Dreissena</taxon>
    </lineage>
</organism>
<dbReference type="Proteomes" id="UP000828390">
    <property type="component" value="Unassembled WGS sequence"/>
</dbReference>
<reference evidence="2" key="2">
    <citation type="submission" date="2020-11" db="EMBL/GenBank/DDBJ databases">
        <authorList>
            <person name="McCartney M.A."/>
            <person name="Auch B."/>
            <person name="Kono T."/>
            <person name="Mallez S."/>
            <person name="Becker A."/>
            <person name="Gohl D.M."/>
            <person name="Silverstein K.A.T."/>
            <person name="Koren S."/>
            <person name="Bechman K.B."/>
            <person name="Herman A."/>
            <person name="Abrahante J.E."/>
            <person name="Garbe J."/>
        </authorList>
    </citation>
    <scope>NUCLEOTIDE SEQUENCE</scope>
    <source>
        <strain evidence="2">Duluth1</strain>
        <tissue evidence="2">Whole animal</tissue>
    </source>
</reference>
<dbReference type="EMBL" id="JAIWYP010000012">
    <property type="protein sequence ID" value="KAH3727333.1"/>
    <property type="molecule type" value="Genomic_DNA"/>
</dbReference>
<keyword evidence="1" id="KW-0732">Signal</keyword>
<feature type="signal peptide" evidence="1">
    <location>
        <begin position="1"/>
        <end position="24"/>
    </location>
</feature>
<keyword evidence="3" id="KW-1185">Reference proteome</keyword>
<gene>
    <name evidence="2" type="ORF">DPMN_053265</name>
</gene>
<feature type="chain" id="PRO_5039307904" evidence="1">
    <location>
        <begin position="25"/>
        <end position="104"/>
    </location>
</feature>
<evidence type="ECO:0000313" key="2">
    <source>
        <dbReference type="EMBL" id="KAH3727333.1"/>
    </source>
</evidence>
<name>A0A9D4HS07_DREPO</name>
<accession>A0A9D4HS07</accession>